<dbReference type="EMBL" id="CVQH01020974">
    <property type="protein sequence ID" value="CRK29061.1"/>
    <property type="molecule type" value="Genomic_DNA"/>
</dbReference>
<keyword evidence="11" id="KW-1185">Reference proteome</keyword>
<feature type="region of interest" description="Disordered" evidence="8">
    <location>
        <begin position="1"/>
        <end position="63"/>
    </location>
</feature>
<reference evidence="10 11" key="1">
    <citation type="submission" date="2015-05" db="EMBL/GenBank/DDBJ databases">
        <authorList>
            <person name="Wang D.B."/>
            <person name="Wang M."/>
        </authorList>
    </citation>
    <scope>NUCLEOTIDE SEQUENCE [LARGE SCALE GENOMIC DNA]</scope>
    <source>
        <strain evidence="10">VL1</strain>
    </source>
</reference>
<dbReference type="GO" id="GO:0003723">
    <property type="term" value="F:RNA binding"/>
    <property type="evidence" value="ECO:0007669"/>
    <property type="project" value="TreeGrafter"/>
</dbReference>
<dbReference type="GO" id="GO:0071031">
    <property type="term" value="P:nuclear mRNA surveillance of mRNA 3'-end processing"/>
    <property type="evidence" value="ECO:0007669"/>
    <property type="project" value="TreeGrafter"/>
</dbReference>
<comment type="subcellular location">
    <subcellularLocation>
        <location evidence="1">Nucleus</location>
    </subcellularLocation>
</comment>
<evidence type="ECO:0000256" key="1">
    <source>
        <dbReference type="ARBA" id="ARBA00004123"/>
    </source>
</evidence>
<evidence type="ECO:0000313" key="10">
    <source>
        <dbReference type="EMBL" id="CRK29061.1"/>
    </source>
</evidence>
<evidence type="ECO:0000256" key="5">
    <source>
        <dbReference type="ARBA" id="ARBA00022833"/>
    </source>
</evidence>
<keyword evidence="2" id="KW-0479">Metal-binding</keyword>
<feature type="region of interest" description="Disordered" evidence="8">
    <location>
        <begin position="212"/>
        <end position="333"/>
    </location>
</feature>
<feature type="compositionally biased region" description="Low complexity" evidence="8">
    <location>
        <begin position="7"/>
        <end position="17"/>
    </location>
</feature>
<feature type="region of interest" description="Disordered" evidence="8">
    <location>
        <begin position="75"/>
        <end position="112"/>
    </location>
</feature>
<feature type="compositionally biased region" description="Basic and acidic residues" evidence="8">
    <location>
        <begin position="301"/>
        <end position="314"/>
    </location>
</feature>
<evidence type="ECO:0000256" key="6">
    <source>
        <dbReference type="ARBA" id="ARBA00023242"/>
    </source>
</evidence>
<dbReference type="GO" id="GO:0008270">
    <property type="term" value="F:zinc ion binding"/>
    <property type="evidence" value="ECO:0007669"/>
    <property type="project" value="UniProtKB-KW"/>
</dbReference>
<protein>
    <recommendedName>
        <fullName evidence="9">CCHC-type domain-containing protein</fullName>
    </recommendedName>
</protein>
<dbReference type="GO" id="GO:0071036">
    <property type="term" value="P:nuclear polyadenylation-dependent snoRNA catabolic process"/>
    <property type="evidence" value="ECO:0007669"/>
    <property type="project" value="TreeGrafter"/>
</dbReference>
<feature type="compositionally biased region" description="Low complexity" evidence="8">
    <location>
        <begin position="290"/>
        <end position="300"/>
    </location>
</feature>
<evidence type="ECO:0000256" key="4">
    <source>
        <dbReference type="ARBA" id="ARBA00022771"/>
    </source>
</evidence>
<dbReference type="Proteomes" id="UP000044602">
    <property type="component" value="Unassembled WGS sequence"/>
</dbReference>
<feature type="non-terminal residue" evidence="10">
    <location>
        <position position="694"/>
    </location>
</feature>
<dbReference type="STRING" id="100787.A0A0G4M447"/>
<feature type="compositionally biased region" description="Low complexity" evidence="8">
    <location>
        <begin position="651"/>
        <end position="684"/>
    </location>
</feature>
<evidence type="ECO:0000256" key="3">
    <source>
        <dbReference type="ARBA" id="ARBA00022737"/>
    </source>
</evidence>
<dbReference type="PROSITE" id="PS50158">
    <property type="entry name" value="ZF_CCHC"/>
    <property type="match status" value="1"/>
</dbReference>
<dbReference type="PANTHER" id="PTHR46543:SF1">
    <property type="entry name" value="ZINC FINGER CCHC DOMAIN-CONTAINING PROTEIN 7"/>
    <property type="match status" value="1"/>
</dbReference>
<dbReference type="PANTHER" id="PTHR46543">
    <property type="entry name" value="ZINC FINGER CCHC DOMAIN-CONTAINING PROTEIN 7"/>
    <property type="match status" value="1"/>
</dbReference>
<keyword evidence="3" id="KW-0677">Repeat</keyword>
<dbReference type="GO" id="GO:0071038">
    <property type="term" value="P:TRAMP-dependent tRNA surveillance pathway"/>
    <property type="evidence" value="ECO:0007669"/>
    <property type="project" value="TreeGrafter"/>
</dbReference>
<name>A0A0G4M447_VERLO</name>
<dbReference type="InterPro" id="IPR036875">
    <property type="entry name" value="Znf_CCHC_sf"/>
</dbReference>
<feature type="compositionally biased region" description="Polar residues" evidence="8">
    <location>
        <begin position="75"/>
        <end position="98"/>
    </location>
</feature>
<keyword evidence="4 7" id="KW-0863">Zinc-finger</keyword>
<dbReference type="GO" id="GO:0071039">
    <property type="term" value="P:nuclear polyadenylation-dependent CUT catabolic process"/>
    <property type="evidence" value="ECO:0007669"/>
    <property type="project" value="TreeGrafter"/>
</dbReference>
<accession>A0A0G4M447</accession>
<dbReference type="GO" id="GO:0031499">
    <property type="term" value="C:TRAMP complex"/>
    <property type="evidence" value="ECO:0007669"/>
    <property type="project" value="TreeGrafter"/>
</dbReference>
<dbReference type="InterPro" id="IPR051644">
    <property type="entry name" value="TRAMP_AT-DNA-binding"/>
</dbReference>
<dbReference type="AlphaFoldDB" id="A0A0G4M447"/>
<evidence type="ECO:0000256" key="7">
    <source>
        <dbReference type="PROSITE-ProRule" id="PRU00047"/>
    </source>
</evidence>
<evidence type="ECO:0000256" key="2">
    <source>
        <dbReference type="ARBA" id="ARBA00022723"/>
    </source>
</evidence>
<keyword evidence="5" id="KW-0862">Zinc</keyword>
<evidence type="ECO:0000259" key="9">
    <source>
        <dbReference type="PROSITE" id="PS50158"/>
    </source>
</evidence>
<evidence type="ECO:0000256" key="8">
    <source>
        <dbReference type="SAM" id="MobiDB-lite"/>
    </source>
</evidence>
<sequence>MDASDEAPPAVSSPAPAILEAQQPSKKRSREVSEEAAPLPAAPSPEPESKRQKTAQPSGHEPAMEVSKALGNTVTPTTAEVPNINKATSGSASNTNNFKEGKKTGGKNSAKTFTDDTGQHFLLPTDLKILRKKQAADTWHERITRWINAVVEQNKDKGPLMTPSLCIDMFAHAQSKEKESKTALHRIKKLQKGGKLDTIVGLALEAVHGPGVFAAGTSQDPISIGDHGEAEDAEEDGEDTGSGDEETDNTTRPSTSVPSGAASIQGDDDAKQQESAPTASDWASLLGPEAGSAAGQSAAKAKGDDNTSTQHDEPEVAGYRQVMSEDEAEKEQQRYFPGATEICTICAATGHTCTACPNTLCQFCRGDHFSWNCPGRSRCAKCRQFGHTKSKCKEKLAMALEEGLECAFCGEGDHLENACDNVWHSYHLQRESMHTVRYIAAFCSYCGCEGHYSSDCPAGDQQPFPQKWTATWSLKDRDLCVDANATDESIARFGVAAESNDPGMHVRGAAAAAKRTHIFYSDSDGSEEGEFLSEKVKPRAAPGQMRMSTKIQFNSTMPSTAFAGQPPLPPGPPPPGPPPGNPGSYSRMATSYGAQSHALPPRPPAPGQPPSGPGAQRSGYHNVPPPKGPAAQPKNKAKGKNIPQSNKKRAAMQQQQQQQQPQSQGSSQQQNGSRANQRRGNGASRRPRRGGKQG</sequence>
<keyword evidence="6" id="KW-0539">Nucleus</keyword>
<feature type="compositionally biased region" description="Pro residues" evidence="8">
    <location>
        <begin position="566"/>
        <end position="581"/>
    </location>
</feature>
<dbReference type="InterPro" id="IPR001878">
    <property type="entry name" value="Znf_CCHC"/>
</dbReference>
<organism evidence="10 11">
    <name type="scientific">Verticillium longisporum</name>
    <name type="common">Verticillium dahliae var. longisporum</name>
    <dbReference type="NCBI Taxonomy" id="100787"/>
    <lineage>
        <taxon>Eukaryota</taxon>
        <taxon>Fungi</taxon>
        <taxon>Dikarya</taxon>
        <taxon>Ascomycota</taxon>
        <taxon>Pezizomycotina</taxon>
        <taxon>Sordariomycetes</taxon>
        <taxon>Hypocreomycetidae</taxon>
        <taxon>Glomerellales</taxon>
        <taxon>Plectosphaerellaceae</taxon>
        <taxon>Verticillium</taxon>
    </lineage>
</organism>
<gene>
    <name evidence="10" type="ORF">BN1708_015435</name>
</gene>
<dbReference type="SUPFAM" id="SSF57756">
    <property type="entry name" value="Retrovirus zinc finger-like domains"/>
    <property type="match status" value="1"/>
</dbReference>
<feature type="compositionally biased region" description="Basic residues" evidence="8">
    <location>
        <begin position="685"/>
        <end position="694"/>
    </location>
</feature>
<dbReference type="Gene3D" id="4.10.60.10">
    <property type="entry name" value="Zinc finger, CCHC-type"/>
    <property type="match status" value="1"/>
</dbReference>
<dbReference type="GO" id="GO:0071035">
    <property type="term" value="P:nuclear polyadenylation-dependent rRNA catabolic process"/>
    <property type="evidence" value="ECO:0007669"/>
    <property type="project" value="TreeGrafter"/>
</dbReference>
<feature type="compositionally biased region" description="Pro residues" evidence="8">
    <location>
        <begin position="600"/>
        <end position="612"/>
    </location>
</feature>
<dbReference type="GO" id="GO:0071037">
    <property type="term" value="P:nuclear polyadenylation-dependent snRNA catabolic process"/>
    <property type="evidence" value="ECO:0007669"/>
    <property type="project" value="TreeGrafter"/>
</dbReference>
<feature type="domain" description="CCHC-type" evidence="9">
    <location>
        <begin position="443"/>
        <end position="457"/>
    </location>
</feature>
<dbReference type="SMART" id="SM00343">
    <property type="entry name" value="ZnF_C2HC"/>
    <property type="match status" value="4"/>
</dbReference>
<evidence type="ECO:0000313" key="11">
    <source>
        <dbReference type="Proteomes" id="UP000044602"/>
    </source>
</evidence>
<feature type="compositionally biased region" description="Acidic residues" evidence="8">
    <location>
        <begin position="229"/>
        <end position="248"/>
    </location>
</feature>
<feature type="region of interest" description="Disordered" evidence="8">
    <location>
        <begin position="522"/>
        <end position="545"/>
    </location>
</feature>
<proteinExistence type="predicted"/>
<feature type="region of interest" description="Disordered" evidence="8">
    <location>
        <begin position="557"/>
        <end position="694"/>
    </location>
</feature>